<keyword evidence="5" id="KW-1185">Reference proteome</keyword>
<dbReference type="InterPro" id="IPR016181">
    <property type="entry name" value="Acyl_CoA_acyltransferase"/>
</dbReference>
<dbReference type="OrthoDB" id="1120671at2"/>
<reference evidence="3 5" key="1">
    <citation type="submission" date="2014-07" db="EMBL/GenBank/DDBJ databases">
        <title>Porphyromonadaceae bacterium OUH 308042 = ATCC BAA-2681 = DSM 28342 draft genome.</title>
        <authorList>
            <person name="Sydenham T.V."/>
            <person name="Hasman H."/>
            <person name="Justensen U.S."/>
        </authorList>
    </citation>
    <scope>NUCLEOTIDE SEQUENCE [LARGE SCALE GENOMIC DNA]</scope>
    <source>
        <strain evidence="3 5">OUH 308042</strain>
    </source>
</reference>
<organism evidence="3 5">
    <name type="scientific">Sanguibacteroides justesenii</name>
    <dbReference type="NCBI Taxonomy" id="1547597"/>
    <lineage>
        <taxon>Bacteria</taxon>
        <taxon>Pseudomonadati</taxon>
        <taxon>Bacteroidota</taxon>
        <taxon>Bacteroidia</taxon>
        <taxon>Bacteroidales</taxon>
        <taxon>Porphyromonadaceae</taxon>
        <taxon>Sanguibacteroides</taxon>
    </lineage>
</organism>
<dbReference type="InterPro" id="IPR031165">
    <property type="entry name" value="GNAT_YJDJ"/>
</dbReference>
<evidence type="ECO:0000313" key="4">
    <source>
        <dbReference type="Proteomes" id="UP000031937"/>
    </source>
</evidence>
<dbReference type="Proteomes" id="UP000031937">
    <property type="component" value="Unassembled WGS sequence"/>
</dbReference>
<protein>
    <submittedName>
        <fullName evidence="3">Acetyltransferase</fullName>
    </submittedName>
</protein>
<dbReference type="Gene3D" id="3.40.630.30">
    <property type="match status" value="1"/>
</dbReference>
<gene>
    <name evidence="3" type="ORF">BA92_05285</name>
    <name evidence="2" type="ORF">IE90_11335</name>
</gene>
<dbReference type="PANTHER" id="PTHR31435">
    <property type="entry name" value="PROTEIN NATD1"/>
    <property type="match status" value="1"/>
</dbReference>
<dbReference type="AlphaFoldDB" id="A0A0C3RIN6"/>
<name>A0A0C3RIN6_9PORP</name>
<keyword evidence="3" id="KW-0808">Transferase</keyword>
<reference evidence="2 4" key="2">
    <citation type="submission" date="2014-07" db="EMBL/GenBank/DDBJ databases">
        <title>Porphyromonadaceae bacterium OUH 334697 = ATCC BAA-2682 = DSM 28341 draft genome.</title>
        <authorList>
            <person name="Sydenham T.V."/>
            <person name="Hasman H."/>
            <person name="Justesen U.S."/>
        </authorList>
    </citation>
    <scope>NUCLEOTIDE SEQUENCE [LARGE SCALE GENOMIC DNA]</scope>
    <source>
        <strain evidence="2 4">OUH 334697</strain>
    </source>
</reference>
<feature type="domain" description="N-acetyltransferase" evidence="1">
    <location>
        <begin position="4"/>
        <end position="89"/>
    </location>
</feature>
<dbReference type="PANTHER" id="PTHR31435:SF9">
    <property type="entry name" value="PROTEIN NATD1"/>
    <property type="match status" value="1"/>
</dbReference>
<dbReference type="PROSITE" id="PS51729">
    <property type="entry name" value="GNAT_YJDJ"/>
    <property type="match status" value="1"/>
</dbReference>
<dbReference type="EMBL" id="JPIT01000031">
    <property type="protein sequence ID" value="KIO43700.1"/>
    <property type="molecule type" value="Genomic_DNA"/>
</dbReference>
<evidence type="ECO:0000313" key="2">
    <source>
        <dbReference type="EMBL" id="KIO43700.1"/>
    </source>
</evidence>
<evidence type="ECO:0000259" key="1">
    <source>
        <dbReference type="PROSITE" id="PS51729"/>
    </source>
</evidence>
<sequence length="101" mass="11225">MEIIHDTENRTVKTVVNGRVAYVTYVIENGELDVRHTMVPSEIGGRGIAAALVKYIYDYAAEHDLRPVATCSYAVVWLRRHPEYNGKIGRDYAGAGSCPVN</sequence>
<dbReference type="SUPFAM" id="SSF55729">
    <property type="entry name" value="Acyl-CoA N-acyltransferases (Nat)"/>
    <property type="match status" value="1"/>
</dbReference>
<dbReference type="GO" id="GO:0016740">
    <property type="term" value="F:transferase activity"/>
    <property type="evidence" value="ECO:0007669"/>
    <property type="project" value="UniProtKB-KW"/>
</dbReference>
<dbReference type="EMBL" id="JPIU01000037">
    <property type="protein sequence ID" value="KIO45864.1"/>
    <property type="molecule type" value="Genomic_DNA"/>
</dbReference>
<dbReference type="InterPro" id="IPR045057">
    <property type="entry name" value="Gcn5-rel_NAT"/>
</dbReference>
<proteinExistence type="predicted"/>
<accession>A0A0C3RIN6</accession>
<evidence type="ECO:0000313" key="5">
    <source>
        <dbReference type="Proteomes" id="UP000031980"/>
    </source>
</evidence>
<dbReference type="Proteomes" id="UP000031980">
    <property type="component" value="Unassembled WGS sequence"/>
</dbReference>
<comment type="caution">
    <text evidence="3">The sequence shown here is derived from an EMBL/GenBank/DDBJ whole genome shotgun (WGS) entry which is preliminary data.</text>
</comment>
<dbReference type="RefSeq" id="WP_041503888.1">
    <property type="nucleotide sequence ID" value="NZ_JPIT01000031.1"/>
</dbReference>
<dbReference type="Pfam" id="PF14542">
    <property type="entry name" value="Acetyltransf_CG"/>
    <property type="match status" value="1"/>
</dbReference>
<evidence type="ECO:0000313" key="3">
    <source>
        <dbReference type="EMBL" id="KIO45864.1"/>
    </source>
</evidence>